<keyword evidence="2" id="KW-0560">Oxidoreductase</keyword>
<name>A0A2T4Z6Y2_9BACL</name>
<dbReference type="FunFam" id="3.40.50.720:FF:000084">
    <property type="entry name" value="Short-chain dehydrogenase reductase"/>
    <property type="match status" value="1"/>
</dbReference>
<dbReference type="InterPro" id="IPR020904">
    <property type="entry name" value="Sc_DH/Rdtase_CS"/>
</dbReference>
<evidence type="ECO:0000313" key="4">
    <source>
        <dbReference type="Proteomes" id="UP000241639"/>
    </source>
</evidence>
<accession>A0A2T4Z6Y2</accession>
<dbReference type="GO" id="GO:0008206">
    <property type="term" value="P:bile acid metabolic process"/>
    <property type="evidence" value="ECO:0007669"/>
    <property type="project" value="UniProtKB-ARBA"/>
</dbReference>
<dbReference type="PRINTS" id="PR00081">
    <property type="entry name" value="GDHRDH"/>
</dbReference>
<comment type="similarity">
    <text evidence="1">Belongs to the short-chain dehydrogenases/reductases (SDR) family.</text>
</comment>
<organism evidence="3 4">
    <name type="scientific">Desmospora activa DSM 45169</name>
    <dbReference type="NCBI Taxonomy" id="1121389"/>
    <lineage>
        <taxon>Bacteria</taxon>
        <taxon>Bacillati</taxon>
        <taxon>Bacillota</taxon>
        <taxon>Bacilli</taxon>
        <taxon>Bacillales</taxon>
        <taxon>Thermoactinomycetaceae</taxon>
        <taxon>Desmospora</taxon>
    </lineage>
</organism>
<dbReference type="GO" id="GO:0016491">
    <property type="term" value="F:oxidoreductase activity"/>
    <property type="evidence" value="ECO:0007669"/>
    <property type="project" value="UniProtKB-KW"/>
</dbReference>
<sequence length="254" mass="27589">MEAQPKRIAVTGGGQGIGRCLVESFAEQGDRVYFLEVDREAGEECVTELAERKTAFFTQGDISQPQDVKGWMATIGEKEGALDLLVNNVGIMVNRPLEELTWEEWNRVLQVNLGGAFLAAQAAAPLLRKGGGGCIIQIASTRALMSEPHTESYAASKGGILALTHALAVSLGPDIRVNAISPGWIDVTSWQKRSNRQLSKLSREDHRQHPAGRVGRPEDIMKAVRFLASAEADFITGTNLVVDGGMTVKMIYEE</sequence>
<evidence type="ECO:0000313" key="3">
    <source>
        <dbReference type="EMBL" id="PTM57649.1"/>
    </source>
</evidence>
<dbReference type="InterPro" id="IPR036291">
    <property type="entry name" value="NAD(P)-bd_dom_sf"/>
</dbReference>
<dbReference type="PROSITE" id="PS00061">
    <property type="entry name" value="ADH_SHORT"/>
    <property type="match status" value="1"/>
</dbReference>
<dbReference type="Gene3D" id="3.40.50.720">
    <property type="entry name" value="NAD(P)-binding Rossmann-like Domain"/>
    <property type="match status" value="1"/>
</dbReference>
<dbReference type="Proteomes" id="UP000241639">
    <property type="component" value="Unassembled WGS sequence"/>
</dbReference>
<gene>
    <name evidence="3" type="ORF">C8J48_0199</name>
</gene>
<reference evidence="3 4" key="1">
    <citation type="submission" date="2018-04" db="EMBL/GenBank/DDBJ databases">
        <title>Genomic Encyclopedia of Archaeal and Bacterial Type Strains, Phase II (KMG-II): from individual species to whole genera.</title>
        <authorList>
            <person name="Goeker M."/>
        </authorList>
    </citation>
    <scope>NUCLEOTIDE SEQUENCE [LARGE SCALE GENOMIC DNA]</scope>
    <source>
        <strain evidence="3 4">DSM 45169</strain>
    </source>
</reference>
<dbReference type="SUPFAM" id="SSF51735">
    <property type="entry name" value="NAD(P)-binding Rossmann-fold domains"/>
    <property type="match status" value="1"/>
</dbReference>
<evidence type="ECO:0000256" key="1">
    <source>
        <dbReference type="ARBA" id="ARBA00006484"/>
    </source>
</evidence>
<dbReference type="InterPro" id="IPR002347">
    <property type="entry name" value="SDR_fam"/>
</dbReference>
<proteinExistence type="inferred from homology"/>
<dbReference type="PANTHER" id="PTHR24321">
    <property type="entry name" value="DEHYDROGENASES, SHORT CHAIN"/>
    <property type="match status" value="1"/>
</dbReference>
<dbReference type="PANTHER" id="PTHR24321:SF8">
    <property type="entry name" value="ESTRADIOL 17-BETA-DEHYDROGENASE 8-RELATED"/>
    <property type="match status" value="1"/>
</dbReference>
<dbReference type="EMBL" id="PZZP01000001">
    <property type="protein sequence ID" value="PTM57649.1"/>
    <property type="molecule type" value="Genomic_DNA"/>
</dbReference>
<protein>
    <submittedName>
        <fullName evidence="3">NAD(P)-dependent dehydrogenase (Short-subunit alcohol dehydrogenase family)</fullName>
    </submittedName>
</protein>
<dbReference type="NCBIfam" id="NF005559">
    <property type="entry name" value="PRK07231.1"/>
    <property type="match status" value="1"/>
</dbReference>
<dbReference type="PRINTS" id="PR00080">
    <property type="entry name" value="SDRFAMILY"/>
</dbReference>
<dbReference type="Pfam" id="PF13561">
    <property type="entry name" value="adh_short_C2"/>
    <property type="match status" value="1"/>
</dbReference>
<evidence type="ECO:0000256" key="2">
    <source>
        <dbReference type="ARBA" id="ARBA00023002"/>
    </source>
</evidence>
<comment type="caution">
    <text evidence="3">The sequence shown here is derived from an EMBL/GenBank/DDBJ whole genome shotgun (WGS) entry which is preliminary data.</text>
</comment>
<dbReference type="AlphaFoldDB" id="A0A2T4Z6Y2"/>
<keyword evidence="4" id="KW-1185">Reference proteome</keyword>